<reference evidence="2 3" key="1">
    <citation type="submission" date="2017-05" db="EMBL/GenBank/DDBJ databases">
        <title>Complete and WGS of Bordetella genogroups.</title>
        <authorList>
            <person name="Spilker T."/>
            <person name="LiPuma J."/>
        </authorList>
    </citation>
    <scope>NUCLEOTIDE SEQUENCE [LARGE SCALE GENOMIC DNA]</scope>
    <source>
        <strain evidence="2 3">AU17164</strain>
    </source>
</reference>
<dbReference type="Pfam" id="PF14301">
    <property type="entry name" value="DUF4376"/>
    <property type="match status" value="1"/>
</dbReference>
<dbReference type="InterPro" id="IPR025484">
    <property type="entry name" value="DUF4376"/>
</dbReference>
<dbReference type="AlphaFoldDB" id="A0A1W6YYX0"/>
<dbReference type="EMBL" id="CP021109">
    <property type="protein sequence ID" value="ARP86305.1"/>
    <property type="molecule type" value="Genomic_DNA"/>
</dbReference>
<evidence type="ECO:0000313" key="3">
    <source>
        <dbReference type="Proteomes" id="UP000194139"/>
    </source>
</evidence>
<keyword evidence="3" id="KW-1185">Reference proteome</keyword>
<feature type="domain" description="DUF4376" evidence="1">
    <location>
        <begin position="75"/>
        <end position="183"/>
    </location>
</feature>
<protein>
    <recommendedName>
        <fullName evidence="1">DUF4376 domain-containing protein</fullName>
    </recommendedName>
</protein>
<proteinExistence type="predicted"/>
<name>A0A1W6YYX0_9BORD</name>
<dbReference type="Proteomes" id="UP000194139">
    <property type="component" value="Chromosome"/>
</dbReference>
<sequence length="194" mass="20725">MVKKMTKRVLYSTANGAILQWQDTALFNYADPAEGMAVAAVSDDQWDSQASFLSVKSGALSSDEPEYPAPPLESVKQTQAERITEACLRAIDSGFDYGGHRYDSDLVSRTNIIGTATGVQAGIPLPAGFTWRTSDNENVPLDGPGVIALGAALLQHVNQQYALSWQLKAQIEAATTAEEVAAISWPPGDSPTQP</sequence>
<evidence type="ECO:0000313" key="2">
    <source>
        <dbReference type="EMBL" id="ARP86305.1"/>
    </source>
</evidence>
<organism evidence="2 3">
    <name type="scientific">Bordetella genomosp. 9</name>
    <dbReference type="NCBI Taxonomy" id="1416803"/>
    <lineage>
        <taxon>Bacteria</taxon>
        <taxon>Pseudomonadati</taxon>
        <taxon>Pseudomonadota</taxon>
        <taxon>Betaproteobacteria</taxon>
        <taxon>Burkholderiales</taxon>
        <taxon>Alcaligenaceae</taxon>
        <taxon>Bordetella</taxon>
    </lineage>
</organism>
<evidence type="ECO:0000259" key="1">
    <source>
        <dbReference type="Pfam" id="PF14301"/>
    </source>
</evidence>
<accession>A0A1W6YYX0</accession>
<gene>
    <name evidence="2" type="ORF">CAL13_08920</name>
</gene>